<dbReference type="EMBL" id="CADEPI010000397">
    <property type="protein sequence ID" value="CAB3385160.1"/>
    <property type="molecule type" value="Genomic_DNA"/>
</dbReference>
<feature type="domain" description="C-type lectin" evidence="2">
    <location>
        <begin position="138"/>
        <end position="260"/>
    </location>
</feature>
<dbReference type="SMART" id="SM00034">
    <property type="entry name" value="CLECT"/>
    <property type="match status" value="1"/>
</dbReference>
<dbReference type="InterPro" id="IPR050111">
    <property type="entry name" value="C-type_lectin/snaclec_domain"/>
</dbReference>
<dbReference type="InterPro" id="IPR016187">
    <property type="entry name" value="CTDL_fold"/>
</dbReference>
<accession>A0A8S1DVS9</accession>
<evidence type="ECO:0000313" key="3">
    <source>
        <dbReference type="EMBL" id="CAB3385160.1"/>
    </source>
</evidence>
<evidence type="ECO:0000256" key="1">
    <source>
        <dbReference type="SAM" id="SignalP"/>
    </source>
</evidence>
<feature type="signal peptide" evidence="1">
    <location>
        <begin position="1"/>
        <end position="17"/>
    </location>
</feature>
<evidence type="ECO:0000313" key="4">
    <source>
        <dbReference type="Proteomes" id="UP000494165"/>
    </source>
</evidence>
<dbReference type="InterPro" id="IPR001304">
    <property type="entry name" value="C-type_lectin-like"/>
</dbReference>
<dbReference type="AlphaFoldDB" id="A0A8S1DVS9"/>
<comment type="caution">
    <text evidence="3">The sequence shown here is derived from an EMBL/GenBank/DDBJ whole genome shotgun (WGS) entry which is preliminary data.</text>
</comment>
<feature type="chain" id="PRO_5035742892" description="C-type lectin domain-containing protein" evidence="1">
    <location>
        <begin position="18"/>
        <end position="269"/>
    </location>
</feature>
<reference evidence="3 4" key="1">
    <citation type="submission" date="2020-04" db="EMBL/GenBank/DDBJ databases">
        <authorList>
            <person name="Alioto T."/>
            <person name="Alioto T."/>
            <person name="Gomez Garrido J."/>
        </authorList>
    </citation>
    <scope>NUCLEOTIDE SEQUENCE [LARGE SCALE GENOMIC DNA]</scope>
</reference>
<dbReference type="SUPFAM" id="SSF56436">
    <property type="entry name" value="C-type lectin-like"/>
    <property type="match status" value="1"/>
</dbReference>
<dbReference type="Gene3D" id="3.10.100.10">
    <property type="entry name" value="Mannose-Binding Protein A, subunit A"/>
    <property type="match status" value="1"/>
</dbReference>
<name>A0A8S1DVS9_9INSE</name>
<sequence>MIVLGLLLLCLSSQANAEVFPDDDDDSCHIQVKIIKDMVSKCGERSSSSEANFSAKTLEFVLKAVRESNGNEIQKFHSELKKELQENIGTISKMVSDISMNLEATRRDLNDLKSSSIRNSEKDTSHCPSDVSNLTVLPNGKKYLFSNETRVTWYEAKVLCEMQKLHLASPKTQQDLTTVHRKARELTFVPWWLSASDARSNPGQFFWHDGTSLSTNSLLWSEGEPSDYGQGNEACVWIRSNASDKLEGSKCSSYYHYICELPAACMSHK</sequence>
<gene>
    <name evidence="3" type="ORF">CLODIP_2_CD15274</name>
</gene>
<dbReference type="OrthoDB" id="441660at2759"/>
<organism evidence="3 4">
    <name type="scientific">Cloeon dipterum</name>
    <dbReference type="NCBI Taxonomy" id="197152"/>
    <lineage>
        <taxon>Eukaryota</taxon>
        <taxon>Metazoa</taxon>
        <taxon>Ecdysozoa</taxon>
        <taxon>Arthropoda</taxon>
        <taxon>Hexapoda</taxon>
        <taxon>Insecta</taxon>
        <taxon>Pterygota</taxon>
        <taxon>Palaeoptera</taxon>
        <taxon>Ephemeroptera</taxon>
        <taxon>Pisciforma</taxon>
        <taxon>Baetidae</taxon>
        <taxon>Cloeon</taxon>
    </lineage>
</organism>
<keyword evidence="1" id="KW-0732">Signal</keyword>
<proteinExistence type="predicted"/>
<keyword evidence="4" id="KW-1185">Reference proteome</keyword>
<dbReference type="InterPro" id="IPR016186">
    <property type="entry name" value="C-type_lectin-like/link_sf"/>
</dbReference>
<dbReference type="PANTHER" id="PTHR22803">
    <property type="entry name" value="MANNOSE, PHOSPHOLIPASE, LECTIN RECEPTOR RELATED"/>
    <property type="match status" value="1"/>
</dbReference>
<dbReference type="PROSITE" id="PS50041">
    <property type="entry name" value="C_TYPE_LECTIN_2"/>
    <property type="match status" value="1"/>
</dbReference>
<dbReference type="CDD" id="cd00037">
    <property type="entry name" value="CLECT"/>
    <property type="match status" value="1"/>
</dbReference>
<dbReference type="Proteomes" id="UP000494165">
    <property type="component" value="Unassembled WGS sequence"/>
</dbReference>
<dbReference type="Pfam" id="PF00059">
    <property type="entry name" value="Lectin_C"/>
    <property type="match status" value="1"/>
</dbReference>
<protein>
    <recommendedName>
        <fullName evidence="2">C-type lectin domain-containing protein</fullName>
    </recommendedName>
</protein>
<evidence type="ECO:0000259" key="2">
    <source>
        <dbReference type="PROSITE" id="PS50041"/>
    </source>
</evidence>